<protein>
    <submittedName>
        <fullName evidence="2">Uncharacterized protein</fullName>
    </submittedName>
</protein>
<dbReference type="AlphaFoldDB" id="A0A2A9F959"/>
<proteinExistence type="predicted"/>
<accession>A0A2A9F959</accession>
<reference evidence="2 3" key="1">
    <citation type="submission" date="2017-10" db="EMBL/GenBank/DDBJ databases">
        <title>Sequencing the genomes of 1000 actinobacteria strains.</title>
        <authorList>
            <person name="Klenk H.-P."/>
        </authorList>
    </citation>
    <scope>NUCLEOTIDE SEQUENCE [LARGE SCALE GENOMIC DNA]</scope>
    <source>
        <strain evidence="2 3">DSM 46092</strain>
    </source>
</reference>
<feature type="region of interest" description="Disordered" evidence="1">
    <location>
        <begin position="164"/>
        <end position="190"/>
    </location>
</feature>
<feature type="compositionally biased region" description="Basic and acidic residues" evidence="1">
    <location>
        <begin position="180"/>
        <end position="190"/>
    </location>
</feature>
<evidence type="ECO:0000313" key="3">
    <source>
        <dbReference type="Proteomes" id="UP000243542"/>
    </source>
</evidence>
<name>A0A2A9F959_9PSEU</name>
<sequence length="190" mass="20654">MAKTETHQGKGNRAVTLDWPCEVPGHLTFDCPKCSSNVIVNSDGHDFGLINAIGSCHGTVWCNVDRDGEPTRTLHISANDARTATVADHRSLPAVEAGKPHSGHGDAILAIPAGVTKESDGHEAVLVQAYGTRELAVNQIASTRARSRCPGRRSWRWRLTKRTGPLRLHELRPAGPSPADTRRPEPVRQR</sequence>
<dbReference type="Proteomes" id="UP000243542">
    <property type="component" value="Unassembled WGS sequence"/>
</dbReference>
<evidence type="ECO:0000313" key="2">
    <source>
        <dbReference type="EMBL" id="PFG47698.1"/>
    </source>
</evidence>
<evidence type="ECO:0000256" key="1">
    <source>
        <dbReference type="SAM" id="MobiDB-lite"/>
    </source>
</evidence>
<keyword evidence="3" id="KW-1185">Reference proteome</keyword>
<dbReference type="RefSeq" id="WP_098511681.1">
    <property type="nucleotide sequence ID" value="NZ_JBIAKZ010000014.1"/>
</dbReference>
<comment type="caution">
    <text evidence="2">The sequence shown here is derived from an EMBL/GenBank/DDBJ whole genome shotgun (WGS) entry which is preliminary data.</text>
</comment>
<organism evidence="2 3">
    <name type="scientific">Amycolatopsis sulphurea</name>
    <dbReference type="NCBI Taxonomy" id="76022"/>
    <lineage>
        <taxon>Bacteria</taxon>
        <taxon>Bacillati</taxon>
        <taxon>Actinomycetota</taxon>
        <taxon>Actinomycetes</taxon>
        <taxon>Pseudonocardiales</taxon>
        <taxon>Pseudonocardiaceae</taxon>
        <taxon>Amycolatopsis</taxon>
    </lineage>
</organism>
<gene>
    <name evidence="2" type="ORF">ATK36_2749</name>
</gene>
<dbReference type="EMBL" id="PDJK01000002">
    <property type="protein sequence ID" value="PFG47698.1"/>
    <property type="molecule type" value="Genomic_DNA"/>
</dbReference>